<comment type="caution">
    <text evidence="1">The sequence shown here is derived from an EMBL/GenBank/DDBJ whole genome shotgun (WGS) entry which is preliminary data.</text>
</comment>
<organism evidence="1 2">
    <name type="scientific">Pseudomonas jessenii</name>
    <dbReference type="NCBI Taxonomy" id="77298"/>
    <lineage>
        <taxon>Bacteria</taxon>
        <taxon>Pseudomonadati</taxon>
        <taxon>Pseudomonadota</taxon>
        <taxon>Gammaproteobacteria</taxon>
        <taxon>Pseudomonadales</taxon>
        <taxon>Pseudomonadaceae</taxon>
        <taxon>Pseudomonas</taxon>
    </lineage>
</organism>
<reference evidence="1 2" key="1">
    <citation type="journal article" date="2018" name="Appl. Microbiol. Biotechnol.">
        <title>Characterization of the caprolactam degradation pathway in Pseudomonas jessenii using mass spectrometry-based proteomics.</title>
        <authorList>
            <person name="Otzen M."/>
            <person name="Palacio C."/>
            <person name="Janssen D.B."/>
        </authorList>
    </citation>
    <scope>NUCLEOTIDE SEQUENCE [LARGE SCALE GENOMIC DNA]</scope>
    <source>
        <strain evidence="1 2">GO3</strain>
    </source>
</reference>
<protein>
    <submittedName>
        <fullName evidence="1">Replication protein P</fullName>
    </submittedName>
</protein>
<dbReference type="InterPro" id="IPR009731">
    <property type="entry name" value="P-like"/>
</dbReference>
<proteinExistence type="predicted"/>
<dbReference type="GO" id="GO:0006270">
    <property type="term" value="P:DNA replication initiation"/>
    <property type="evidence" value="ECO:0007669"/>
    <property type="project" value="InterPro"/>
</dbReference>
<dbReference type="OrthoDB" id="5675790at2"/>
<evidence type="ECO:0000313" key="1">
    <source>
        <dbReference type="EMBL" id="PYY71218.1"/>
    </source>
</evidence>
<dbReference type="EMBL" id="PDLL01000055">
    <property type="protein sequence ID" value="PYY71218.1"/>
    <property type="molecule type" value="Genomic_DNA"/>
</dbReference>
<name>A0A2W0F177_PSEJE</name>
<dbReference type="Proteomes" id="UP000247437">
    <property type="component" value="Unassembled WGS sequence"/>
</dbReference>
<dbReference type="RefSeq" id="WP_110658569.1">
    <property type="nucleotide sequence ID" value="NZ_PDLL01000055.1"/>
</dbReference>
<gene>
    <name evidence="1" type="ORF">CRX42_07320</name>
</gene>
<evidence type="ECO:0000313" key="2">
    <source>
        <dbReference type="Proteomes" id="UP000247437"/>
    </source>
</evidence>
<dbReference type="AlphaFoldDB" id="A0A2W0F177"/>
<sequence length="219" mass="24260">MKTPNQLMQTLGNLPAVETAPLKIDTGTADVVNSLFKELQAIFPAWRQAWPTDEALMTAKRTWVKAFMAEGIKQIEQIRFGLQNCRRLGSDFAPSVGKFIQMCQPTPEALGIPSHEAAYAESVANAHPSMAGGREWSHQAVYHAANQCGFHALNTMKAEVSRKLFDRNYDITIRMMLAGERLRNIPLALPERVDGRVTAAIGNKALADLRKNRRGHAHG</sequence>
<accession>A0A2W0F177</accession>
<dbReference type="Pfam" id="PF06992">
    <property type="entry name" value="Phage_lambda_P"/>
    <property type="match status" value="1"/>
</dbReference>